<dbReference type="InterPro" id="IPR024344">
    <property type="entry name" value="MDMPI_metal-binding"/>
</dbReference>
<keyword evidence="3" id="KW-1185">Reference proteome</keyword>
<evidence type="ECO:0000313" key="3">
    <source>
        <dbReference type="Proteomes" id="UP001500016"/>
    </source>
</evidence>
<proteinExistence type="predicted"/>
<name>A0ABP5H5K1_9ACTN</name>
<dbReference type="InterPro" id="IPR017517">
    <property type="entry name" value="Maleyloyr_isom"/>
</dbReference>
<evidence type="ECO:0000313" key="2">
    <source>
        <dbReference type="EMBL" id="GAA2063809.1"/>
    </source>
</evidence>
<accession>A0ABP5H5K1</accession>
<feature type="domain" description="Mycothiol-dependent maleylpyruvate isomerase metal-binding" evidence="1">
    <location>
        <begin position="17"/>
        <end position="140"/>
    </location>
</feature>
<dbReference type="InterPro" id="IPR017520">
    <property type="entry name" value="CHP03086"/>
</dbReference>
<protein>
    <submittedName>
        <fullName evidence="2">TIGR03086 family metal-binding protein</fullName>
    </submittedName>
</protein>
<comment type="caution">
    <text evidence="2">The sequence shown here is derived from an EMBL/GenBank/DDBJ whole genome shotgun (WGS) entry which is preliminary data.</text>
</comment>
<dbReference type="Gene3D" id="1.20.120.450">
    <property type="entry name" value="dinb family like domain"/>
    <property type="match status" value="1"/>
</dbReference>
<dbReference type="NCBIfam" id="TIGR03083">
    <property type="entry name" value="maleylpyruvate isomerase family mycothiol-dependent enzyme"/>
    <property type="match status" value="1"/>
</dbReference>
<evidence type="ECO:0000259" key="1">
    <source>
        <dbReference type="Pfam" id="PF11716"/>
    </source>
</evidence>
<reference evidence="3" key="1">
    <citation type="journal article" date="2019" name="Int. J. Syst. Evol. Microbiol.">
        <title>The Global Catalogue of Microorganisms (GCM) 10K type strain sequencing project: providing services to taxonomists for standard genome sequencing and annotation.</title>
        <authorList>
            <consortium name="The Broad Institute Genomics Platform"/>
            <consortium name="The Broad Institute Genome Sequencing Center for Infectious Disease"/>
            <person name="Wu L."/>
            <person name="Ma J."/>
        </authorList>
    </citation>
    <scope>NUCLEOTIDE SEQUENCE [LARGE SCALE GENOMIC DNA]</scope>
    <source>
        <strain evidence="3">JCM 15478</strain>
    </source>
</reference>
<sequence>MGRMSEQVYENGLICMREAAAEAARIARGVPSDAPLGAPTPCADWDLRALLQHWVLYTAHGLERRARREPLPEGLSARDFPAEPGWAADYATQLERAVAAWAAPEPWEGEIDLGGGMVMPAAEIAGMVIKEMAVHGWDVARATGQEVRVSPALGAFVLGVVEQHAEIYRQYDGFAEARPVPAGASDFERALALSGRGLG</sequence>
<dbReference type="EMBL" id="BAAAPE010000001">
    <property type="protein sequence ID" value="GAA2063809.1"/>
    <property type="molecule type" value="Genomic_DNA"/>
</dbReference>
<organism evidence="2 3">
    <name type="scientific">Streptomyces albiaxialis</name>
    <dbReference type="NCBI Taxonomy" id="329523"/>
    <lineage>
        <taxon>Bacteria</taxon>
        <taxon>Bacillati</taxon>
        <taxon>Actinomycetota</taxon>
        <taxon>Actinomycetes</taxon>
        <taxon>Kitasatosporales</taxon>
        <taxon>Streptomycetaceae</taxon>
        <taxon>Streptomyces</taxon>
    </lineage>
</organism>
<dbReference type="SUPFAM" id="SSF109854">
    <property type="entry name" value="DinB/YfiT-like putative metalloenzymes"/>
    <property type="match status" value="1"/>
</dbReference>
<dbReference type="InterPro" id="IPR034660">
    <property type="entry name" value="DinB/YfiT-like"/>
</dbReference>
<gene>
    <name evidence="2" type="ORF">GCM10009801_07970</name>
</gene>
<dbReference type="NCBIfam" id="TIGR03086">
    <property type="entry name" value="TIGR03086 family metal-binding protein"/>
    <property type="match status" value="1"/>
</dbReference>
<dbReference type="Pfam" id="PF11716">
    <property type="entry name" value="MDMPI_N"/>
    <property type="match status" value="1"/>
</dbReference>
<dbReference type="Proteomes" id="UP001500016">
    <property type="component" value="Unassembled WGS sequence"/>
</dbReference>